<gene>
    <name evidence="1" type="ORF">EW093_12640</name>
</gene>
<evidence type="ECO:0000313" key="2">
    <source>
        <dbReference type="Proteomes" id="UP000323824"/>
    </source>
</evidence>
<reference evidence="1 2" key="2">
    <citation type="submission" date="2019-09" db="EMBL/GenBank/DDBJ databases">
        <title>Complete Genome Sequence and Methylome Analysis of free living Spirochaetas.</title>
        <authorList>
            <person name="Leshcheva N."/>
            <person name="Mikheeva N."/>
        </authorList>
    </citation>
    <scope>NUCLEOTIDE SEQUENCE [LARGE SCALE GENOMIC DNA]</scope>
    <source>
        <strain evidence="1 2">P</strain>
    </source>
</reference>
<proteinExistence type="predicted"/>
<accession>A0A5C1QG61</accession>
<sequence length="64" mass="7017">MSKAHRGAGIRDQVKSGRTTCPLCKRTAIKAVYENELNEKKVSICKQCNKAVKNGKLKEAISAL</sequence>
<name>A0A5C1QG61_9SPIO</name>
<dbReference type="AlphaFoldDB" id="A0A5C1QG61"/>
<evidence type="ECO:0000313" key="1">
    <source>
        <dbReference type="EMBL" id="QEN05526.1"/>
    </source>
</evidence>
<organism evidence="1 2">
    <name type="scientific">Thiospirochaeta perfilievii</name>
    <dbReference type="NCBI Taxonomy" id="252967"/>
    <lineage>
        <taxon>Bacteria</taxon>
        <taxon>Pseudomonadati</taxon>
        <taxon>Spirochaetota</taxon>
        <taxon>Spirochaetia</taxon>
        <taxon>Spirochaetales</taxon>
        <taxon>Spirochaetaceae</taxon>
        <taxon>Thiospirochaeta</taxon>
    </lineage>
</organism>
<dbReference type="KEGG" id="sper:EW093_12640"/>
<dbReference type="EMBL" id="CP035807">
    <property type="protein sequence ID" value="QEN05526.1"/>
    <property type="molecule type" value="Genomic_DNA"/>
</dbReference>
<dbReference type="OrthoDB" id="2928696at2"/>
<dbReference type="Proteomes" id="UP000323824">
    <property type="component" value="Chromosome"/>
</dbReference>
<reference evidence="1 2" key="1">
    <citation type="submission" date="2019-02" db="EMBL/GenBank/DDBJ databases">
        <authorList>
            <person name="Fomenkov A."/>
            <person name="Dubinina G."/>
            <person name="Grabovich M."/>
            <person name="Vincze T."/>
            <person name="Roberts R.J."/>
        </authorList>
    </citation>
    <scope>NUCLEOTIDE SEQUENCE [LARGE SCALE GENOMIC DNA]</scope>
    <source>
        <strain evidence="1 2">P</strain>
    </source>
</reference>
<dbReference type="RefSeq" id="WP_149568764.1">
    <property type="nucleotide sequence ID" value="NZ_CP035807.1"/>
</dbReference>
<keyword evidence="2" id="KW-1185">Reference proteome</keyword>
<protein>
    <submittedName>
        <fullName evidence="1">Uncharacterized protein</fullName>
    </submittedName>
</protein>